<evidence type="ECO:0000259" key="1">
    <source>
        <dbReference type="Pfam" id="PF04545"/>
    </source>
</evidence>
<accession>A0A1T3NM95</accession>
<evidence type="ECO:0000313" key="2">
    <source>
        <dbReference type="EMBL" id="OPC77862.1"/>
    </source>
</evidence>
<evidence type="ECO:0000313" key="3">
    <source>
        <dbReference type="Proteomes" id="UP000190037"/>
    </source>
</evidence>
<name>A0A1T3NM95_9ACTN</name>
<dbReference type="RefSeq" id="WP_078980956.1">
    <property type="nucleotide sequence ID" value="NZ_MWQN01000003.1"/>
</dbReference>
<feature type="domain" description="RNA polymerase sigma-70 region 4" evidence="1">
    <location>
        <begin position="6"/>
        <end position="38"/>
    </location>
</feature>
<dbReference type="EMBL" id="MWQN01000003">
    <property type="protein sequence ID" value="OPC77862.1"/>
    <property type="molecule type" value="Genomic_DNA"/>
</dbReference>
<dbReference type="GO" id="GO:0003700">
    <property type="term" value="F:DNA-binding transcription factor activity"/>
    <property type="evidence" value="ECO:0007669"/>
    <property type="project" value="InterPro"/>
</dbReference>
<keyword evidence="3" id="KW-1185">Reference proteome</keyword>
<dbReference type="Gene3D" id="1.20.140.160">
    <property type="match status" value="1"/>
</dbReference>
<protein>
    <recommendedName>
        <fullName evidence="1">RNA polymerase sigma-70 region 4 domain-containing protein</fullName>
    </recommendedName>
</protein>
<dbReference type="AlphaFoldDB" id="A0A1T3NM95"/>
<dbReference type="InterPro" id="IPR013324">
    <property type="entry name" value="RNA_pol_sigma_r3/r4-like"/>
</dbReference>
<dbReference type="SUPFAM" id="SSF88659">
    <property type="entry name" value="Sigma3 and sigma4 domains of RNA polymerase sigma factors"/>
    <property type="match status" value="1"/>
</dbReference>
<gene>
    <name evidence="2" type="ORF">B4N89_36985</name>
</gene>
<reference evidence="2 3" key="1">
    <citation type="submission" date="2017-03" db="EMBL/GenBank/DDBJ databases">
        <title>Draft genome sequence of Streptomyces scabrisporus NF3, endophyte isolated from Amphipterygium adstringens.</title>
        <authorList>
            <person name="Vazquez M."/>
            <person name="Ceapa C.D."/>
            <person name="Rodriguez Luna D."/>
            <person name="Sanchez Esquivel S."/>
        </authorList>
    </citation>
    <scope>NUCLEOTIDE SEQUENCE [LARGE SCALE GENOMIC DNA]</scope>
    <source>
        <strain evidence="2 3">NF3</strain>
    </source>
</reference>
<dbReference type="InterPro" id="IPR007630">
    <property type="entry name" value="RNA_pol_sigma70_r4"/>
</dbReference>
<dbReference type="Pfam" id="PF04545">
    <property type="entry name" value="Sigma70_r4"/>
    <property type="match status" value="1"/>
</dbReference>
<dbReference type="Proteomes" id="UP000190037">
    <property type="component" value="Unassembled WGS sequence"/>
</dbReference>
<dbReference type="GO" id="GO:0006352">
    <property type="term" value="P:DNA-templated transcription initiation"/>
    <property type="evidence" value="ECO:0007669"/>
    <property type="project" value="InterPro"/>
</dbReference>
<proteinExistence type="predicted"/>
<comment type="caution">
    <text evidence="2">The sequence shown here is derived from an EMBL/GenBank/DDBJ whole genome shotgun (WGS) entry which is preliminary data.</text>
</comment>
<organism evidence="2 3">
    <name type="scientific">Embleya scabrispora</name>
    <dbReference type="NCBI Taxonomy" id="159449"/>
    <lineage>
        <taxon>Bacteria</taxon>
        <taxon>Bacillati</taxon>
        <taxon>Actinomycetota</taxon>
        <taxon>Actinomycetes</taxon>
        <taxon>Kitasatosporales</taxon>
        <taxon>Streptomycetaceae</taxon>
        <taxon>Embleya</taxon>
    </lineage>
</organism>
<sequence length="75" mass="8797">MPMRHLSMRFGQDMTRAQVGERLGLSRRHISRLRTRILVILDGRDRSRPPPFDVRSVCRATCPARCAVRVRRRRG</sequence>